<evidence type="ECO:0000256" key="11">
    <source>
        <dbReference type="ARBA" id="ARBA00023277"/>
    </source>
</evidence>
<evidence type="ECO:0000256" key="16">
    <source>
        <dbReference type="SAM" id="SignalP"/>
    </source>
</evidence>
<gene>
    <name evidence="17" type="primary">galM</name>
    <name evidence="17" type="ORF">BGE01nite_35150</name>
</gene>
<accession>A0A512MBX1</accession>
<dbReference type="PANTHER" id="PTHR10091:SF0">
    <property type="entry name" value="GALACTOSE MUTAROTASE"/>
    <property type="match status" value="1"/>
</dbReference>
<dbReference type="GO" id="GO:0030246">
    <property type="term" value="F:carbohydrate binding"/>
    <property type="evidence" value="ECO:0007669"/>
    <property type="project" value="InterPro"/>
</dbReference>
<feature type="binding site" evidence="14">
    <location>
        <position position="268"/>
    </location>
    <ligand>
        <name>beta-D-galactose</name>
        <dbReference type="ChEBI" id="CHEBI:27667"/>
    </ligand>
</feature>
<keyword evidence="16" id="KW-0732">Signal</keyword>
<dbReference type="OrthoDB" id="9779408at2"/>
<feature type="binding site" evidence="15">
    <location>
        <begin position="98"/>
        <end position="99"/>
    </location>
    <ligand>
        <name>beta-D-galactose</name>
        <dbReference type="ChEBI" id="CHEBI:27667"/>
    </ligand>
</feature>
<evidence type="ECO:0000313" key="18">
    <source>
        <dbReference type="Proteomes" id="UP000321577"/>
    </source>
</evidence>
<feature type="signal peptide" evidence="16">
    <location>
        <begin position="1"/>
        <end position="19"/>
    </location>
</feature>
<evidence type="ECO:0000256" key="5">
    <source>
        <dbReference type="ARBA" id="ARBA00011245"/>
    </source>
</evidence>
<organism evidence="17 18">
    <name type="scientific">Brevifollis gellanilyticus</name>
    <dbReference type="NCBI Taxonomy" id="748831"/>
    <lineage>
        <taxon>Bacteria</taxon>
        <taxon>Pseudomonadati</taxon>
        <taxon>Verrucomicrobiota</taxon>
        <taxon>Verrucomicrobiia</taxon>
        <taxon>Verrucomicrobiales</taxon>
        <taxon>Verrucomicrobiaceae</taxon>
    </lineage>
</organism>
<dbReference type="GO" id="GO:0033499">
    <property type="term" value="P:galactose catabolic process via UDP-galactose, Leloir pathway"/>
    <property type="evidence" value="ECO:0007669"/>
    <property type="project" value="TreeGrafter"/>
</dbReference>
<evidence type="ECO:0000256" key="4">
    <source>
        <dbReference type="ARBA" id="ARBA00006206"/>
    </source>
</evidence>
<evidence type="ECO:0000256" key="14">
    <source>
        <dbReference type="PIRSR" id="PIRSR005096-2"/>
    </source>
</evidence>
<evidence type="ECO:0000256" key="12">
    <source>
        <dbReference type="PIRNR" id="PIRNR005096"/>
    </source>
</evidence>
<comment type="subunit">
    <text evidence="5">Monomer.</text>
</comment>
<feature type="active site" description="Proton donor" evidence="13">
    <location>
        <position position="196"/>
    </location>
</feature>
<dbReference type="EC" id="5.1.3.3" evidence="6 12"/>
<evidence type="ECO:0000256" key="10">
    <source>
        <dbReference type="ARBA" id="ARBA00023235"/>
    </source>
</evidence>
<evidence type="ECO:0000256" key="7">
    <source>
        <dbReference type="ARBA" id="ARBA00014165"/>
    </source>
</evidence>
<dbReference type="GO" id="GO:0004034">
    <property type="term" value="F:aldose 1-epimerase activity"/>
    <property type="evidence" value="ECO:0007669"/>
    <property type="project" value="UniProtKB-EC"/>
</dbReference>
<evidence type="ECO:0000313" key="17">
    <source>
        <dbReference type="EMBL" id="GEP44224.1"/>
    </source>
</evidence>
<dbReference type="UniPathway" id="UPA00242"/>
<dbReference type="Pfam" id="PF01263">
    <property type="entry name" value="Aldose_epim"/>
    <property type="match status" value="1"/>
</dbReference>
<dbReference type="GO" id="GO:0006006">
    <property type="term" value="P:glucose metabolic process"/>
    <property type="evidence" value="ECO:0007669"/>
    <property type="project" value="TreeGrafter"/>
</dbReference>
<proteinExistence type="inferred from homology"/>
<dbReference type="GO" id="GO:0005737">
    <property type="term" value="C:cytoplasm"/>
    <property type="evidence" value="ECO:0007669"/>
    <property type="project" value="UniProtKB-SubCell"/>
</dbReference>
<protein>
    <recommendedName>
        <fullName evidence="7 12">Aldose 1-epimerase</fullName>
        <ecNumber evidence="6 12">5.1.3.3</ecNumber>
    </recommendedName>
</protein>
<keyword evidence="11 12" id="KW-0119">Carbohydrate metabolism</keyword>
<name>A0A512MBX1_9BACT</name>
<dbReference type="InterPro" id="IPR008183">
    <property type="entry name" value="Aldose_1/G6P_1-epimerase"/>
</dbReference>
<evidence type="ECO:0000256" key="13">
    <source>
        <dbReference type="PIRSR" id="PIRSR005096-1"/>
    </source>
</evidence>
<dbReference type="InterPro" id="IPR047215">
    <property type="entry name" value="Galactose_mutarotase-like"/>
</dbReference>
<dbReference type="InterPro" id="IPR015443">
    <property type="entry name" value="Aldose_1-epimerase"/>
</dbReference>
<keyword evidence="18" id="KW-1185">Reference proteome</keyword>
<sequence length="365" mass="39474">MKSRVLALLLIAMSAAAHASVSSEVWGKTASGEEVKLYTLKNAKGVEARITDWGGIIVSLKVPDKAGVFADVVLGFDTLEPYLGKHPHFGCITGRYANRIGGAAFTLDGVRYEVTANSGKNHIHGGKEAFDKKLWKSAALADKNAVEMRYTSADGEEGFPGKLESIVTYTLTDAGELRIDYRATTDKPTVLNLTNHSYFNLAGEGSGDILGHEMMIPSEQFTATDDDLITTGELESVIGTPLDFTKPAVIGERINTNYKPIVQGIGYDHNYVLKGSGMKLAARVKDPKSGRVMTVSTTDPGVQLYSGNHLKGTVGKSGHVYEKRHGLCLETQKFPDSPNKPQFPSAALRPGETYEHTTVFQFSAE</sequence>
<dbReference type="FunFam" id="2.70.98.10:FF:000003">
    <property type="entry name" value="Aldose 1-epimerase"/>
    <property type="match status" value="1"/>
</dbReference>
<dbReference type="SUPFAM" id="SSF74650">
    <property type="entry name" value="Galactose mutarotase-like"/>
    <property type="match status" value="1"/>
</dbReference>
<reference evidence="17 18" key="1">
    <citation type="submission" date="2019-07" db="EMBL/GenBank/DDBJ databases">
        <title>Whole genome shotgun sequence of Brevifollis gellanilyticus NBRC 108608.</title>
        <authorList>
            <person name="Hosoyama A."/>
            <person name="Uohara A."/>
            <person name="Ohji S."/>
            <person name="Ichikawa N."/>
        </authorList>
    </citation>
    <scope>NUCLEOTIDE SEQUENCE [LARGE SCALE GENOMIC DNA]</scope>
    <source>
        <strain evidence="17 18">NBRC 108608</strain>
    </source>
</reference>
<dbReference type="AlphaFoldDB" id="A0A512MBX1"/>
<dbReference type="Gene3D" id="2.70.98.10">
    <property type="match status" value="1"/>
</dbReference>
<dbReference type="PANTHER" id="PTHR10091">
    <property type="entry name" value="ALDOSE-1-EPIMERASE"/>
    <property type="match status" value="1"/>
</dbReference>
<evidence type="ECO:0000256" key="15">
    <source>
        <dbReference type="PIRSR" id="PIRSR005096-3"/>
    </source>
</evidence>
<keyword evidence="9" id="KW-0597">Phosphoprotein</keyword>
<dbReference type="InterPro" id="IPR011013">
    <property type="entry name" value="Gal_mutarotase_sf_dom"/>
</dbReference>
<dbReference type="InterPro" id="IPR018052">
    <property type="entry name" value="Ald1_epimerase_CS"/>
</dbReference>
<comment type="similarity">
    <text evidence="4 12">Belongs to the aldose epimerase family.</text>
</comment>
<evidence type="ECO:0000256" key="9">
    <source>
        <dbReference type="ARBA" id="ARBA00022553"/>
    </source>
</evidence>
<comment type="pathway">
    <text evidence="3 12">Carbohydrate metabolism; hexose metabolism.</text>
</comment>
<evidence type="ECO:0000256" key="2">
    <source>
        <dbReference type="ARBA" id="ARBA00004496"/>
    </source>
</evidence>
<dbReference type="InterPro" id="IPR014718">
    <property type="entry name" value="GH-type_carb-bd"/>
</dbReference>
<feature type="active site" description="Proton acceptor" evidence="13">
    <location>
        <position position="330"/>
    </location>
</feature>
<dbReference type="EMBL" id="BKAG01000027">
    <property type="protein sequence ID" value="GEP44224.1"/>
    <property type="molecule type" value="Genomic_DNA"/>
</dbReference>
<dbReference type="RefSeq" id="WP_146851974.1">
    <property type="nucleotide sequence ID" value="NZ_BKAG01000027.1"/>
</dbReference>
<dbReference type="PROSITE" id="PS00545">
    <property type="entry name" value="ALDOSE_1_EPIMERASE"/>
    <property type="match status" value="1"/>
</dbReference>
<comment type="catalytic activity">
    <reaction evidence="1 12">
        <text>alpha-D-glucose = beta-D-glucose</text>
        <dbReference type="Rhea" id="RHEA:10264"/>
        <dbReference type="ChEBI" id="CHEBI:15903"/>
        <dbReference type="ChEBI" id="CHEBI:17925"/>
        <dbReference type="EC" id="5.1.3.3"/>
    </reaction>
</comment>
<keyword evidence="8" id="KW-0963">Cytoplasm</keyword>
<evidence type="ECO:0000256" key="1">
    <source>
        <dbReference type="ARBA" id="ARBA00001614"/>
    </source>
</evidence>
<comment type="caution">
    <text evidence="17">The sequence shown here is derived from an EMBL/GenBank/DDBJ whole genome shotgun (WGS) entry which is preliminary data.</text>
</comment>
<dbReference type="CDD" id="cd09019">
    <property type="entry name" value="galactose_mutarotase_like"/>
    <property type="match status" value="1"/>
</dbReference>
<dbReference type="PIRSF" id="PIRSF005096">
    <property type="entry name" value="GALM"/>
    <property type="match status" value="1"/>
</dbReference>
<dbReference type="NCBIfam" id="NF008277">
    <property type="entry name" value="PRK11055.1"/>
    <property type="match status" value="1"/>
</dbReference>
<evidence type="ECO:0000256" key="3">
    <source>
        <dbReference type="ARBA" id="ARBA00005028"/>
    </source>
</evidence>
<keyword evidence="10 12" id="KW-0413">Isomerase</keyword>
<evidence type="ECO:0000256" key="6">
    <source>
        <dbReference type="ARBA" id="ARBA00013185"/>
    </source>
</evidence>
<dbReference type="Proteomes" id="UP000321577">
    <property type="component" value="Unassembled WGS sequence"/>
</dbReference>
<feature type="chain" id="PRO_5022049616" description="Aldose 1-epimerase" evidence="16">
    <location>
        <begin position="20"/>
        <end position="365"/>
    </location>
</feature>
<comment type="subcellular location">
    <subcellularLocation>
        <location evidence="2">Cytoplasm</location>
    </subcellularLocation>
</comment>
<evidence type="ECO:0000256" key="8">
    <source>
        <dbReference type="ARBA" id="ARBA00022490"/>
    </source>
</evidence>
<feature type="binding site" evidence="15">
    <location>
        <begin position="196"/>
        <end position="198"/>
    </location>
    <ligand>
        <name>beta-D-galactose</name>
        <dbReference type="ChEBI" id="CHEBI:27667"/>
    </ligand>
</feature>